<organism evidence="9 10">
    <name type="scientific">Cinnamomum micranthum f. kanehirae</name>
    <dbReference type="NCBI Taxonomy" id="337451"/>
    <lineage>
        <taxon>Eukaryota</taxon>
        <taxon>Viridiplantae</taxon>
        <taxon>Streptophyta</taxon>
        <taxon>Embryophyta</taxon>
        <taxon>Tracheophyta</taxon>
        <taxon>Spermatophyta</taxon>
        <taxon>Magnoliopsida</taxon>
        <taxon>Magnoliidae</taxon>
        <taxon>Laurales</taxon>
        <taxon>Lauraceae</taxon>
        <taxon>Cinnamomum</taxon>
    </lineage>
</organism>
<feature type="region of interest" description="Disordered" evidence="7">
    <location>
        <begin position="313"/>
        <end position="344"/>
    </location>
</feature>
<dbReference type="Gene3D" id="3.30.40.10">
    <property type="entry name" value="Zinc/RING finger domain, C3HC4 (zinc finger)"/>
    <property type="match status" value="1"/>
</dbReference>
<keyword evidence="5" id="KW-0804">Transcription</keyword>
<keyword evidence="4" id="KW-0805">Transcription regulation</keyword>
<accession>A0A3S3MBP0</accession>
<evidence type="ECO:0000256" key="7">
    <source>
        <dbReference type="SAM" id="MobiDB-lite"/>
    </source>
</evidence>
<keyword evidence="1" id="KW-0479">Metal-binding</keyword>
<dbReference type="Pfam" id="PF23121">
    <property type="entry name" value="SPOC_AIPP2"/>
    <property type="match status" value="1"/>
</dbReference>
<comment type="caution">
    <text evidence="9">The sequence shown here is derived from an EMBL/GenBank/DDBJ whole genome shotgun (WGS) entry which is preliminary data.</text>
</comment>
<feature type="region of interest" description="Disordered" evidence="7">
    <location>
        <begin position="713"/>
        <end position="733"/>
    </location>
</feature>
<dbReference type="GO" id="GO:0140566">
    <property type="term" value="F:histone reader activity"/>
    <property type="evidence" value="ECO:0007669"/>
    <property type="project" value="InterPro"/>
</dbReference>
<dbReference type="SMART" id="SM00249">
    <property type="entry name" value="PHD"/>
    <property type="match status" value="1"/>
</dbReference>
<feature type="compositionally biased region" description="Low complexity" evidence="7">
    <location>
        <begin position="321"/>
        <end position="332"/>
    </location>
</feature>
<dbReference type="InterPro" id="IPR049914">
    <property type="entry name" value="PHD1-3/5-6"/>
</dbReference>
<dbReference type="OrthoDB" id="787137at2759"/>
<keyword evidence="3" id="KW-0862">Zinc</keyword>
<dbReference type="PANTHER" id="PTHR33304">
    <property type="match status" value="1"/>
</dbReference>
<dbReference type="PANTHER" id="PTHR33304:SF9">
    <property type="entry name" value="RING_FYVE_PHD ZINC FINGER SUPERFAMILY PROTEIN"/>
    <property type="match status" value="1"/>
</dbReference>
<dbReference type="GO" id="GO:0034244">
    <property type="term" value="P:negative regulation of transcription elongation by RNA polymerase II"/>
    <property type="evidence" value="ECO:0007669"/>
    <property type="project" value="InterPro"/>
</dbReference>
<dbReference type="InterPro" id="IPR001965">
    <property type="entry name" value="Znf_PHD"/>
</dbReference>
<gene>
    <name evidence="9" type="ORF">CKAN_00925900</name>
</gene>
<dbReference type="Proteomes" id="UP000283530">
    <property type="component" value="Unassembled WGS sequence"/>
</dbReference>
<dbReference type="InterPro" id="IPR011011">
    <property type="entry name" value="Znf_FYVE_PHD"/>
</dbReference>
<evidence type="ECO:0000256" key="4">
    <source>
        <dbReference type="ARBA" id="ARBA00023015"/>
    </source>
</evidence>
<feature type="compositionally biased region" description="Polar residues" evidence="7">
    <location>
        <begin position="713"/>
        <end position="723"/>
    </location>
</feature>
<name>A0A3S3MBP0_9MAGN</name>
<sequence>MMKKRKERNLKELYFLTDRLSEPEITPILRGSCRIRGPGDELDHDKRRNYMEPSSAKKKTRKSSTDDNLQIREESGKCNMCAAPCTSCVHFGQTVSFMESKIEDELSGEICNGKKAKYCSSSDEEVLTLLKSSACEQQHIGSETSNIFSASSSHDSFPENAESKATVRNPDATEVFHNIELLPQLSSKSSRTIDNGKLHAKQCEVAVQGVFVPSDKSIPLDMGEKTSKEYEEQQRLECHNYIISCVTSVKDANEPVSDHNVDSDRKNTSALASNSLAEGFEKAIQHQTEPDFITGCQCEREVNQNDISRPTTYRKHSFQDSSGFTSGTVGFSHKSDPSETPSSNDFNVINSTPKLQPPCVRSQRGNSLFGCGYPKDSGEKVNYQPQEEPVADRNMGHVESLLVGPMGASSADGHKFAALDSASVLPDNNEHNKSNLIGNNSSSEAPVKIHPRLENDIAMESDKPPETSAKSSDLNQQFEKSSSSPERTGRQEEHPLQSQLICKIEHSASDTLEDDVKVCDICGDTGREEMLATCSRCNDGAEHIYCMPIMLHKVPESDWLCEECQLKEDSEKRKLVKTEVVSETPKSSSLGEKELFPKSKNKAQKAEANQAIKAMATPKVPTKRHVENMKVASILNKDAVGTTVGSQGTASSKRAALSQENSFKNSNVGKLKPVHPVASPTSCFANGSQDTIHRLASSGPYASWMQERLHSSLSRPSTVNNSKPKAKEIHDVSQKKKLTREFSSGVTRKEGLIQTFSKNMSFESTISGPSNTNDSDAILQSAISSCSDNSRGLKQGKKQNIIERKKSFMSDRPVSPMAGTTTSLTKGAKHDERLCTSSKSTIFTARKGSENMVASDGSGDVKKQSSFLSCPSIIPSFSGMCNSEEQKQCQVGTEKDTTASSSRAFGESRGRADIRQHDGFPQIRESMNHDGKTTDPSSLLCYEKNVIGKTIQCDRCKEVGHVSQFCRGSSTLKASAERSFRVVTNKRNKWENMEAAAMSSDETNLKPHLMSMPINASIPGNPSRISAIPEHDYIWQGCFEVQRSGRLPGFYDGIQAHLSTCASPKVLGVVNKFPEKVQLEEVSRLSAWPVQFHGNFVTEDNIALYIFAKDLESYKRYYKQLLENMLKNDLALKGNFDGIEFLIFPSNCLPERSQRWNRLLFFWAVFRGKSIYCSGSPCASQKKPFEATVDVEPLVQQRPTHVKAEVTISQKISMQGIMQNELSICDSLPKELDADKARNMDLSSLSFSAREDVNCYTKASSLDQISRNFHECNKASDVLLFSENSSFPPPEIFTLESVEQMTGLPATCSLSRTMNSNVLLFSDKKNSGMSQKEAYRDLRNKKSNELQPDIQATNVQIDLDKVKSVPMYRDTSNWRQSAVTSISPDAQDASPDSSKIFHVSSSHQFVNSNGTASKASVRISMKTNQAVAWSENKDSAMIYGENEYKKIKLSNDSSSQEQIPRERFLSKMCGYQDKEQTDACNYEDRLKTAESSLFPVDLGPVRNLKSGSTIPWKIPADNAKPLQSDSPNLDLALATEKKPLEQEVLPLFIQVEDNRSSQNEHIDPPTSDAGNDASASLSLSLAFPFPEKEQTEEHVSRTKPRLAKRHPVNTSLLLFGGLTDN</sequence>
<feature type="region of interest" description="Disordered" evidence="7">
    <location>
        <begin position="459"/>
        <end position="499"/>
    </location>
</feature>
<dbReference type="InterPro" id="IPR013083">
    <property type="entry name" value="Znf_RING/FYVE/PHD"/>
</dbReference>
<evidence type="ECO:0000259" key="8">
    <source>
        <dbReference type="PROSITE" id="PS50016"/>
    </source>
</evidence>
<evidence type="ECO:0000313" key="9">
    <source>
        <dbReference type="EMBL" id="RWR80611.1"/>
    </source>
</evidence>
<keyword evidence="2 6" id="KW-0863">Zinc-finger</keyword>
<feature type="region of interest" description="Disordered" evidence="7">
    <location>
        <begin position="31"/>
        <end position="68"/>
    </location>
</feature>
<dbReference type="SUPFAM" id="SSF57903">
    <property type="entry name" value="FYVE/PHD zinc finger"/>
    <property type="match status" value="1"/>
</dbReference>
<reference evidence="9 10" key="1">
    <citation type="journal article" date="2019" name="Nat. Plants">
        <title>Stout camphor tree genome fills gaps in understanding of flowering plant genome evolution.</title>
        <authorList>
            <person name="Chaw S.M."/>
            <person name="Liu Y.C."/>
            <person name="Wu Y.W."/>
            <person name="Wang H.Y."/>
            <person name="Lin C.I."/>
            <person name="Wu C.S."/>
            <person name="Ke H.M."/>
            <person name="Chang L.Y."/>
            <person name="Hsu C.Y."/>
            <person name="Yang H.T."/>
            <person name="Sudianto E."/>
            <person name="Hsu M.H."/>
            <person name="Wu K.P."/>
            <person name="Wang L.N."/>
            <person name="Leebens-Mack J.H."/>
            <person name="Tsai I.J."/>
        </authorList>
    </citation>
    <scope>NUCLEOTIDE SEQUENCE [LARGE SCALE GENOMIC DNA]</scope>
    <source>
        <strain evidence="10">cv. Chaw 1501</strain>
        <tissue evidence="9">Young leaves</tissue>
    </source>
</reference>
<feature type="region of interest" description="Disordered" evidence="7">
    <location>
        <begin position="811"/>
        <end position="831"/>
    </location>
</feature>
<proteinExistence type="predicted"/>
<dbReference type="InterPro" id="IPR056280">
    <property type="entry name" value="AIPP2-like_SPOC"/>
</dbReference>
<feature type="compositionally biased region" description="Polar residues" evidence="7">
    <location>
        <begin position="468"/>
        <end position="486"/>
    </location>
</feature>
<dbReference type="InterPro" id="IPR019787">
    <property type="entry name" value="Znf_PHD-finger"/>
</dbReference>
<evidence type="ECO:0000313" key="10">
    <source>
        <dbReference type="Proteomes" id="UP000283530"/>
    </source>
</evidence>
<protein>
    <recommendedName>
        <fullName evidence="8">PHD-type domain-containing protein</fullName>
    </recommendedName>
</protein>
<dbReference type="EMBL" id="QPKB01000003">
    <property type="protein sequence ID" value="RWR80611.1"/>
    <property type="molecule type" value="Genomic_DNA"/>
</dbReference>
<dbReference type="GO" id="GO:0008270">
    <property type="term" value="F:zinc ion binding"/>
    <property type="evidence" value="ECO:0007669"/>
    <property type="project" value="UniProtKB-KW"/>
</dbReference>
<dbReference type="STRING" id="337451.A0A3S3MBP0"/>
<feature type="compositionally biased region" description="Basic and acidic residues" evidence="7">
    <location>
        <begin position="37"/>
        <end position="50"/>
    </location>
</feature>
<evidence type="ECO:0000256" key="3">
    <source>
        <dbReference type="ARBA" id="ARBA00022833"/>
    </source>
</evidence>
<evidence type="ECO:0000256" key="1">
    <source>
        <dbReference type="ARBA" id="ARBA00022723"/>
    </source>
</evidence>
<feature type="region of interest" description="Disordered" evidence="7">
    <location>
        <begin position="1555"/>
        <end position="1575"/>
    </location>
</feature>
<evidence type="ECO:0000256" key="5">
    <source>
        <dbReference type="ARBA" id="ARBA00023163"/>
    </source>
</evidence>
<dbReference type="PROSITE" id="PS50016">
    <property type="entry name" value="ZF_PHD_2"/>
    <property type="match status" value="1"/>
</dbReference>
<feature type="domain" description="PHD-type" evidence="8">
    <location>
        <begin position="516"/>
        <end position="567"/>
    </location>
</feature>
<keyword evidence="10" id="KW-1185">Reference proteome</keyword>
<evidence type="ECO:0000256" key="6">
    <source>
        <dbReference type="PROSITE-ProRule" id="PRU00146"/>
    </source>
</evidence>
<evidence type="ECO:0000256" key="2">
    <source>
        <dbReference type="ARBA" id="ARBA00022771"/>
    </source>
</evidence>